<reference evidence="4" key="1">
    <citation type="journal article" date="2019" name="Int. J. Syst. Evol. Microbiol.">
        <title>The Global Catalogue of Microorganisms (GCM) 10K type strain sequencing project: providing services to taxonomists for standard genome sequencing and annotation.</title>
        <authorList>
            <consortium name="The Broad Institute Genomics Platform"/>
            <consortium name="The Broad Institute Genome Sequencing Center for Infectious Disease"/>
            <person name="Wu L."/>
            <person name="Ma J."/>
        </authorList>
    </citation>
    <scope>NUCLEOTIDE SEQUENCE [LARGE SCALE GENOMIC DNA]</scope>
    <source>
        <strain evidence="4">KCTC 52925</strain>
    </source>
</reference>
<dbReference type="InterPro" id="IPR021255">
    <property type="entry name" value="DUF2807"/>
</dbReference>
<name>A0ABW5XC07_9FLAO</name>
<dbReference type="Pfam" id="PF10988">
    <property type="entry name" value="DUF2807"/>
    <property type="match status" value="2"/>
</dbReference>
<dbReference type="Gene3D" id="2.160.20.120">
    <property type="match status" value="1"/>
</dbReference>
<evidence type="ECO:0000313" key="3">
    <source>
        <dbReference type="EMBL" id="MFD2835224.1"/>
    </source>
</evidence>
<feature type="signal peptide" evidence="1">
    <location>
        <begin position="1"/>
        <end position="20"/>
    </location>
</feature>
<keyword evidence="4" id="KW-1185">Reference proteome</keyword>
<proteinExistence type="predicted"/>
<sequence>MIKKLLLIFLFFTIACPAQNKIKGSRNVSTEKTRLNSFHSIEISGEFEVGIKNGRNNQLEVKADDNLHEYIESEIKNGTLYIKAKKEFNRTKSLEIEITYTDTLRFISISDKVELASLEDLKVNEFQLETRDDSKAFITLKANSFNLINLDGAKNELNVTANETYFQLNGNSNVEALVNSPIFRVEILDKAGAQIEGDIEEFDLKANGNSNFQGDNLTCIKAIVVAAEKSDVEVNAKETLELSAKDNSKVEIYNNPQIKLIQFTEEAVISKKEFKKGLFQ</sequence>
<gene>
    <name evidence="3" type="ORF">ACFSYS_18180</name>
</gene>
<comment type="caution">
    <text evidence="3">The sequence shown here is derived from an EMBL/GenBank/DDBJ whole genome shotgun (WGS) entry which is preliminary data.</text>
</comment>
<keyword evidence="1" id="KW-0732">Signal</keyword>
<accession>A0ABW5XC07</accession>
<dbReference type="RefSeq" id="WP_251741285.1">
    <property type="nucleotide sequence ID" value="NZ_JBHUOJ010000039.1"/>
</dbReference>
<dbReference type="Proteomes" id="UP001597438">
    <property type="component" value="Unassembled WGS sequence"/>
</dbReference>
<evidence type="ECO:0000256" key="1">
    <source>
        <dbReference type="SAM" id="SignalP"/>
    </source>
</evidence>
<protein>
    <submittedName>
        <fullName evidence="3">GIN domain-containing protein</fullName>
    </submittedName>
</protein>
<organism evidence="3 4">
    <name type="scientific">Christiangramia antarctica</name>
    <dbReference type="NCBI Taxonomy" id="2058158"/>
    <lineage>
        <taxon>Bacteria</taxon>
        <taxon>Pseudomonadati</taxon>
        <taxon>Bacteroidota</taxon>
        <taxon>Flavobacteriia</taxon>
        <taxon>Flavobacteriales</taxon>
        <taxon>Flavobacteriaceae</taxon>
        <taxon>Christiangramia</taxon>
    </lineage>
</organism>
<dbReference type="PROSITE" id="PS51257">
    <property type="entry name" value="PROKAR_LIPOPROTEIN"/>
    <property type="match status" value="1"/>
</dbReference>
<feature type="domain" description="Putative auto-transporter adhesin head GIN" evidence="2">
    <location>
        <begin position="38"/>
        <end position="176"/>
    </location>
</feature>
<feature type="domain" description="Putative auto-transporter adhesin head GIN" evidence="2">
    <location>
        <begin position="185"/>
        <end position="256"/>
    </location>
</feature>
<feature type="chain" id="PRO_5046048019" evidence="1">
    <location>
        <begin position="21"/>
        <end position="280"/>
    </location>
</feature>
<evidence type="ECO:0000313" key="4">
    <source>
        <dbReference type="Proteomes" id="UP001597438"/>
    </source>
</evidence>
<dbReference type="EMBL" id="JBHUOJ010000039">
    <property type="protein sequence ID" value="MFD2835224.1"/>
    <property type="molecule type" value="Genomic_DNA"/>
</dbReference>
<evidence type="ECO:0000259" key="2">
    <source>
        <dbReference type="Pfam" id="PF10988"/>
    </source>
</evidence>